<dbReference type="EMBL" id="SNXO01000026">
    <property type="protein sequence ID" value="TDP52416.1"/>
    <property type="molecule type" value="Genomic_DNA"/>
</dbReference>
<dbReference type="InterPro" id="IPR008928">
    <property type="entry name" value="6-hairpin_glycosidase_sf"/>
</dbReference>
<dbReference type="GO" id="GO:0005975">
    <property type="term" value="P:carbohydrate metabolic process"/>
    <property type="evidence" value="ECO:0007669"/>
    <property type="project" value="InterPro"/>
</dbReference>
<evidence type="ECO:0000313" key="1">
    <source>
        <dbReference type="EMBL" id="TDP52416.1"/>
    </source>
</evidence>
<accession>A0A4R6PYT6</accession>
<dbReference type="RefSeq" id="WP_133528818.1">
    <property type="nucleotide sequence ID" value="NZ_SNXO01000026.1"/>
</dbReference>
<sequence>MYGKIVNRIAIIMLTIILVTVFLASDAVFAASDVDFYNKTVTDESEWLASLQLSNGAIPETSFKGTNGALKETPYFSDFAAMALLESGEKYAANVRKYLEWHFDRLNRAETDICGQEGTIYDYYEYVDQKGNLKEEKVYKVKGKAFYDSTDSYAATFLQLLWKYYRVTGDSTCITAHKADIDRVISAMLCTMNKGLTMARPDYQVKYAMDNAEVYAGARDGARLYSALFAGDENIAVQKSAAAKIRKTMNSKMWNKKGGYYYPALEKNGKPSGKFKWSRFYMDATAQMFPIEYGVISAKSGRAKTLYKSFNKHWSTAKVKNHRWDKMQYPDEYYWGDMPLAAAEMGDKTRVKIYMKTYIKKVKTTGHAYPLTCADCGKVIMAAALARDLH</sequence>
<dbReference type="SUPFAM" id="SSF48208">
    <property type="entry name" value="Six-hairpin glycosidases"/>
    <property type="match status" value="1"/>
</dbReference>
<dbReference type="Gene3D" id="1.50.10.10">
    <property type="match status" value="1"/>
</dbReference>
<reference evidence="1 2" key="1">
    <citation type="submission" date="2019-03" db="EMBL/GenBank/DDBJ databases">
        <title>Genomic Encyclopedia of Type Strains, Phase IV (KMG-IV): sequencing the most valuable type-strain genomes for metagenomic binning, comparative biology and taxonomic classification.</title>
        <authorList>
            <person name="Goeker M."/>
        </authorList>
    </citation>
    <scope>NUCLEOTIDE SEQUENCE [LARGE SCALE GENOMIC DNA]</scope>
    <source>
        <strain evidence="1 2">DSM 28287</strain>
    </source>
</reference>
<comment type="caution">
    <text evidence="1">The sequence shown here is derived from an EMBL/GenBank/DDBJ whole genome shotgun (WGS) entry which is preliminary data.</text>
</comment>
<evidence type="ECO:0008006" key="3">
    <source>
        <dbReference type="Google" id="ProtNLM"/>
    </source>
</evidence>
<dbReference type="OrthoDB" id="8880998at2"/>
<proteinExistence type="predicted"/>
<organism evidence="1 2">
    <name type="scientific">Aminicella lysinilytica</name>
    <dbReference type="NCBI Taxonomy" id="433323"/>
    <lineage>
        <taxon>Bacteria</taxon>
        <taxon>Bacillati</taxon>
        <taxon>Bacillota</taxon>
        <taxon>Clostridia</taxon>
        <taxon>Peptostreptococcales</taxon>
        <taxon>Anaerovoracaceae</taxon>
        <taxon>Aminicella</taxon>
    </lineage>
</organism>
<keyword evidence="2" id="KW-1185">Reference proteome</keyword>
<name>A0A4R6PYT6_9FIRM</name>
<protein>
    <recommendedName>
        <fullName evidence="3">Glycosyl hydrolase family 76</fullName>
    </recommendedName>
</protein>
<dbReference type="InterPro" id="IPR012341">
    <property type="entry name" value="6hp_glycosidase-like_sf"/>
</dbReference>
<dbReference type="AlphaFoldDB" id="A0A4R6PYT6"/>
<evidence type="ECO:0000313" key="2">
    <source>
        <dbReference type="Proteomes" id="UP000295500"/>
    </source>
</evidence>
<gene>
    <name evidence="1" type="ORF">EV211_12623</name>
</gene>
<dbReference type="Proteomes" id="UP000295500">
    <property type="component" value="Unassembled WGS sequence"/>
</dbReference>